<evidence type="ECO:0000256" key="6">
    <source>
        <dbReference type="ARBA" id="ARBA00022989"/>
    </source>
</evidence>
<dbReference type="Pfam" id="PF13639">
    <property type="entry name" value="zf-RING_2"/>
    <property type="match status" value="1"/>
</dbReference>
<dbReference type="GO" id="GO:0043161">
    <property type="term" value="P:proteasome-mediated ubiquitin-dependent protein catabolic process"/>
    <property type="evidence" value="ECO:0007669"/>
    <property type="project" value="TreeGrafter"/>
</dbReference>
<feature type="compositionally biased region" description="Polar residues" evidence="10">
    <location>
        <begin position="633"/>
        <end position="658"/>
    </location>
</feature>
<dbReference type="SMART" id="SM00744">
    <property type="entry name" value="RINGv"/>
    <property type="match status" value="1"/>
</dbReference>
<dbReference type="InterPro" id="IPR001841">
    <property type="entry name" value="Znf_RING"/>
</dbReference>
<reference evidence="13" key="3">
    <citation type="submission" date="2025-08" db="UniProtKB">
        <authorList>
            <consortium name="Ensembl"/>
        </authorList>
    </citation>
    <scope>IDENTIFICATION</scope>
</reference>
<feature type="compositionally biased region" description="Basic and acidic residues" evidence="10">
    <location>
        <begin position="563"/>
        <end position="585"/>
    </location>
</feature>
<dbReference type="PANTHER" id="PTHR22763:SF164">
    <property type="entry name" value="RING FINGER PROTEIN 145-LIKE"/>
    <property type="match status" value="1"/>
</dbReference>
<feature type="transmembrane region" description="Helical" evidence="11">
    <location>
        <begin position="286"/>
        <end position="304"/>
    </location>
</feature>
<feature type="compositionally biased region" description="Polar residues" evidence="10">
    <location>
        <begin position="601"/>
        <end position="614"/>
    </location>
</feature>
<name>A0A3B1KK64_ASTMX</name>
<organism evidence="13 14">
    <name type="scientific">Astyanax mexicanus</name>
    <name type="common">Blind cave fish</name>
    <name type="synonym">Astyanax fasciatus mexicanus</name>
    <dbReference type="NCBI Taxonomy" id="7994"/>
    <lineage>
        <taxon>Eukaryota</taxon>
        <taxon>Metazoa</taxon>
        <taxon>Chordata</taxon>
        <taxon>Craniata</taxon>
        <taxon>Vertebrata</taxon>
        <taxon>Euteleostomi</taxon>
        <taxon>Actinopterygii</taxon>
        <taxon>Neopterygii</taxon>
        <taxon>Teleostei</taxon>
        <taxon>Ostariophysi</taxon>
        <taxon>Characiformes</taxon>
        <taxon>Characoidei</taxon>
        <taxon>Acestrorhamphidae</taxon>
        <taxon>Acestrorhamphinae</taxon>
        <taxon>Astyanax</taxon>
    </lineage>
</organism>
<feature type="transmembrane region" description="Helical" evidence="11">
    <location>
        <begin position="141"/>
        <end position="160"/>
    </location>
</feature>
<dbReference type="Gene3D" id="3.30.40.10">
    <property type="entry name" value="Zinc/RING finger domain, C3HC4 (zinc finger)"/>
    <property type="match status" value="1"/>
</dbReference>
<accession>A0A3B1KK64</accession>
<dbReference type="GO" id="GO:0016020">
    <property type="term" value="C:membrane"/>
    <property type="evidence" value="ECO:0007669"/>
    <property type="project" value="UniProtKB-SubCell"/>
</dbReference>
<evidence type="ECO:0000256" key="1">
    <source>
        <dbReference type="ARBA" id="ARBA00004141"/>
    </source>
</evidence>
<feature type="transmembrane region" description="Helical" evidence="11">
    <location>
        <begin position="254"/>
        <end position="274"/>
    </location>
</feature>
<sequence length="672" mass="75715">MLRLEDVANVVLRVPSIVVLDLLYKCDIESFTFHLRARSEDMLFKYKYVLWNMYYLGHFVSTVVLLLPLGHIAQLYLHILTALLLYMGHQISRDYVLAESQYGYDGALFLDPPAMNRFVTALTSQIIVTTLCAFLMRTRRVWLFSAHLLPLLARVCSFSQDTILTLTTVAMGITGAEVVVFLLMNLFVPYRLAKAVYSEIAQLEITDLYRLLAVGASLWHSFAVPVLFSVFWFVLFGVHLVSNVNTSAAIQEGILLYLLTRGVTEGVTLLLLALQTGLLDMAALQRCFLLFIILFIVLTSTLQSMSEITEPVMLGLGASRNRSVWKHIRGLSMCVFLLLFPGFMAYRISQFFHMDFWLLILVSSCMLTSLQVTGTLLIYCLFMVEVWRSTALPGLDEVMYYVNGVCRVLEFAVALCVVAYGAWESLWGEWSWMGASVIIIHSYCNVWLRAQAGWKSFLLRQEAARKINSLPRANAQQLQEHGDVCAICFQDMTSAVITYCGHFFHGNCLRKWLYVQETCPMCHTSIKPTSAPAGDAHPHPTQPQANPPQQETLSEPEEEQDPHEDGDHSPEEKSESLDRRTHLQEAHCSSGGDFKDVDTAVPSNSSEGNPFTLESSEREMDSEKRTNHLRETNLVTDSSTKITGQPESHDCTANSQPAIGNHFHREPSEQTS</sequence>
<evidence type="ECO:0000256" key="10">
    <source>
        <dbReference type="SAM" id="MobiDB-lite"/>
    </source>
</evidence>
<feature type="region of interest" description="Disordered" evidence="10">
    <location>
        <begin position="530"/>
        <end position="672"/>
    </location>
</feature>
<dbReference type="PANTHER" id="PTHR22763">
    <property type="entry name" value="RING ZINC FINGER PROTEIN"/>
    <property type="match status" value="1"/>
</dbReference>
<keyword evidence="7 11" id="KW-0472">Membrane</keyword>
<evidence type="ECO:0000256" key="11">
    <source>
        <dbReference type="SAM" id="Phobius"/>
    </source>
</evidence>
<evidence type="ECO:0000259" key="12">
    <source>
        <dbReference type="PROSITE" id="PS50089"/>
    </source>
</evidence>
<evidence type="ECO:0000256" key="3">
    <source>
        <dbReference type="ARBA" id="ARBA00022723"/>
    </source>
</evidence>
<keyword evidence="14" id="KW-1185">Reference proteome</keyword>
<dbReference type="InterPro" id="IPR050731">
    <property type="entry name" value="HRD1_E3_ubiq-ligases"/>
</dbReference>
<keyword evidence="5" id="KW-0862">Zinc</keyword>
<reference evidence="13" key="4">
    <citation type="submission" date="2025-09" db="UniProtKB">
        <authorList>
            <consortium name="Ensembl"/>
        </authorList>
    </citation>
    <scope>IDENTIFICATION</scope>
</reference>
<dbReference type="FunFam" id="3.30.40.10:FF:000145">
    <property type="entry name" value="RING finger protein 145"/>
    <property type="match status" value="1"/>
</dbReference>
<reference evidence="14" key="2">
    <citation type="journal article" date="2014" name="Nat. Commun.">
        <title>The cavefish genome reveals candidate genes for eye loss.</title>
        <authorList>
            <person name="McGaugh S.E."/>
            <person name="Gross J.B."/>
            <person name="Aken B."/>
            <person name="Blin M."/>
            <person name="Borowsky R."/>
            <person name="Chalopin D."/>
            <person name="Hinaux H."/>
            <person name="Jeffery W.R."/>
            <person name="Keene A."/>
            <person name="Ma L."/>
            <person name="Minx P."/>
            <person name="Murphy D."/>
            <person name="O'Quin K.E."/>
            <person name="Retaux S."/>
            <person name="Rohner N."/>
            <person name="Searle S.M."/>
            <person name="Stahl B.A."/>
            <person name="Tabin C."/>
            <person name="Volff J.N."/>
            <person name="Yoshizawa M."/>
            <person name="Warren W.C."/>
        </authorList>
    </citation>
    <scope>NUCLEOTIDE SEQUENCE [LARGE SCALE GENOMIC DNA]</scope>
    <source>
        <strain evidence="14">female</strain>
    </source>
</reference>
<evidence type="ECO:0000313" key="13">
    <source>
        <dbReference type="Ensembl" id="ENSAMXP00000054988.1"/>
    </source>
</evidence>
<dbReference type="InterPro" id="IPR025754">
    <property type="entry name" value="TRC8_N_dom"/>
</dbReference>
<protein>
    <recommendedName>
        <fullName evidence="8">RING finger protein 145</fullName>
    </recommendedName>
</protein>
<feature type="transmembrane region" description="Helical" evidence="11">
    <location>
        <begin position="324"/>
        <end position="344"/>
    </location>
</feature>
<evidence type="ECO:0000256" key="8">
    <source>
        <dbReference type="ARBA" id="ARBA00035709"/>
    </source>
</evidence>
<dbReference type="GO" id="GO:0012505">
    <property type="term" value="C:endomembrane system"/>
    <property type="evidence" value="ECO:0007669"/>
    <property type="project" value="TreeGrafter"/>
</dbReference>
<dbReference type="GO" id="GO:0008270">
    <property type="term" value="F:zinc ion binding"/>
    <property type="evidence" value="ECO:0007669"/>
    <property type="project" value="UniProtKB-KW"/>
</dbReference>
<dbReference type="GO" id="GO:0036503">
    <property type="term" value="P:ERAD pathway"/>
    <property type="evidence" value="ECO:0007669"/>
    <property type="project" value="TreeGrafter"/>
</dbReference>
<feature type="transmembrane region" description="Helical" evidence="11">
    <location>
        <begin position="208"/>
        <end position="234"/>
    </location>
</feature>
<comment type="subcellular location">
    <subcellularLocation>
        <location evidence="1">Membrane</location>
        <topology evidence="1">Multi-pass membrane protein</topology>
    </subcellularLocation>
</comment>
<keyword evidence="2 11" id="KW-0812">Transmembrane</keyword>
<feature type="compositionally biased region" description="Basic and acidic residues" evidence="10">
    <location>
        <begin position="615"/>
        <end position="631"/>
    </location>
</feature>
<evidence type="ECO:0000313" key="14">
    <source>
        <dbReference type="Proteomes" id="UP000018467"/>
    </source>
</evidence>
<feature type="compositionally biased region" description="Polar residues" evidence="10">
    <location>
        <begin position="542"/>
        <end position="553"/>
    </location>
</feature>
<dbReference type="Bgee" id="ENSAMXG00000033398">
    <property type="expression patterns" value="Expressed in zone of skin and 14 other cell types or tissues"/>
</dbReference>
<dbReference type="AlphaFoldDB" id="A0A3B1KK64"/>
<feature type="domain" description="RING-type" evidence="12">
    <location>
        <begin position="485"/>
        <end position="523"/>
    </location>
</feature>
<feature type="transmembrane region" description="Helical" evidence="11">
    <location>
        <begin position="48"/>
        <end position="68"/>
    </location>
</feature>
<dbReference type="InterPro" id="IPR013083">
    <property type="entry name" value="Znf_RING/FYVE/PHD"/>
</dbReference>
<dbReference type="SMART" id="SM00184">
    <property type="entry name" value="RING"/>
    <property type="match status" value="1"/>
</dbReference>
<proteinExistence type="predicted"/>
<evidence type="ECO:0000256" key="9">
    <source>
        <dbReference type="PROSITE-ProRule" id="PRU00175"/>
    </source>
</evidence>
<dbReference type="GO" id="GO:0061630">
    <property type="term" value="F:ubiquitin protein ligase activity"/>
    <property type="evidence" value="ECO:0007669"/>
    <property type="project" value="TreeGrafter"/>
</dbReference>
<feature type="transmembrane region" description="Helical" evidence="11">
    <location>
        <begin position="356"/>
        <end position="379"/>
    </location>
</feature>
<evidence type="ECO:0000256" key="4">
    <source>
        <dbReference type="ARBA" id="ARBA00022771"/>
    </source>
</evidence>
<feature type="transmembrane region" description="Helical" evidence="11">
    <location>
        <begin position="118"/>
        <end position="136"/>
    </location>
</feature>
<dbReference type="CDD" id="cd16476">
    <property type="entry name" value="RING-H2_RNF139-like"/>
    <property type="match status" value="1"/>
</dbReference>
<keyword evidence="3" id="KW-0479">Metal-binding</keyword>
<dbReference type="Pfam" id="PF13705">
    <property type="entry name" value="TRC8_N"/>
    <property type="match status" value="2"/>
</dbReference>
<dbReference type="SUPFAM" id="SSF57850">
    <property type="entry name" value="RING/U-box"/>
    <property type="match status" value="1"/>
</dbReference>
<reference evidence="14" key="1">
    <citation type="submission" date="2013-03" db="EMBL/GenBank/DDBJ databases">
        <authorList>
            <person name="Jeffery W."/>
            <person name="Warren W."/>
            <person name="Wilson R.K."/>
        </authorList>
    </citation>
    <scope>NUCLEOTIDE SEQUENCE</scope>
    <source>
        <strain evidence="14">female</strain>
    </source>
</reference>
<dbReference type="PROSITE" id="PS50089">
    <property type="entry name" value="ZF_RING_2"/>
    <property type="match status" value="1"/>
</dbReference>
<feature type="compositionally biased region" description="Basic and acidic residues" evidence="10">
    <location>
        <begin position="663"/>
        <end position="672"/>
    </location>
</feature>
<keyword evidence="6 11" id="KW-1133">Transmembrane helix</keyword>
<evidence type="ECO:0000256" key="7">
    <source>
        <dbReference type="ARBA" id="ARBA00023136"/>
    </source>
</evidence>
<dbReference type="Proteomes" id="UP000018467">
    <property type="component" value="Unassembled WGS sequence"/>
</dbReference>
<evidence type="ECO:0000256" key="5">
    <source>
        <dbReference type="ARBA" id="ARBA00022833"/>
    </source>
</evidence>
<dbReference type="InterPro" id="IPR011016">
    <property type="entry name" value="Znf_RING-CH"/>
</dbReference>
<dbReference type="GeneTree" id="ENSGT00940000165044"/>
<evidence type="ECO:0000256" key="2">
    <source>
        <dbReference type="ARBA" id="ARBA00022692"/>
    </source>
</evidence>
<keyword evidence="4 9" id="KW-0863">Zinc-finger</keyword>
<feature type="transmembrane region" description="Helical" evidence="11">
    <location>
        <begin position="166"/>
        <end position="188"/>
    </location>
</feature>
<dbReference type="Ensembl" id="ENSAMXT00000043212.1">
    <property type="protein sequence ID" value="ENSAMXP00000054988.1"/>
    <property type="gene ID" value="ENSAMXG00000033398.1"/>
</dbReference>